<dbReference type="PANTHER" id="PTHR33321:SF15">
    <property type="entry name" value="PLANT BASIC SECRETORY PROTEIN (BSP) FAMILY PROTEIN"/>
    <property type="match status" value="1"/>
</dbReference>
<evidence type="ECO:0000313" key="2">
    <source>
        <dbReference type="EMBL" id="OTG30979.1"/>
    </source>
</evidence>
<dbReference type="AlphaFoldDB" id="A0A251V6Q5"/>
<accession>A0A251V6Q5</accession>
<reference evidence="1 3" key="1">
    <citation type="journal article" date="2017" name="Nature">
        <title>The sunflower genome provides insights into oil metabolism, flowering and Asterid evolution.</title>
        <authorList>
            <person name="Badouin H."/>
            <person name="Gouzy J."/>
            <person name="Grassa C.J."/>
            <person name="Murat F."/>
            <person name="Staton S.E."/>
            <person name="Cottret L."/>
            <person name="Lelandais-Briere C."/>
            <person name="Owens G.L."/>
            <person name="Carrere S."/>
            <person name="Mayjonade B."/>
            <person name="Legrand L."/>
            <person name="Gill N."/>
            <person name="Kane N.C."/>
            <person name="Bowers J.E."/>
            <person name="Hubner S."/>
            <person name="Bellec A."/>
            <person name="Berard A."/>
            <person name="Berges H."/>
            <person name="Blanchet N."/>
            <person name="Boniface M.C."/>
            <person name="Brunel D."/>
            <person name="Catrice O."/>
            <person name="Chaidir N."/>
            <person name="Claudel C."/>
            <person name="Donnadieu C."/>
            <person name="Faraut T."/>
            <person name="Fievet G."/>
            <person name="Helmstetter N."/>
            <person name="King M."/>
            <person name="Knapp S.J."/>
            <person name="Lai Z."/>
            <person name="Le Paslier M.C."/>
            <person name="Lippi Y."/>
            <person name="Lorenzon L."/>
            <person name="Mandel J.R."/>
            <person name="Marage G."/>
            <person name="Marchand G."/>
            <person name="Marquand E."/>
            <person name="Bret-Mestries E."/>
            <person name="Morien E."/>
            <person name="Nambeesan S."/>
            <person name="Nguyen T."/>
            <person name="Pegot-Espagnet P."/>
            <person name="Pouilly N."/>
            <person name="Raftis F."/>
            <person name="Sallet E."/>
            <person name="Schiex T."/>
            <person name="Thomas J."/>
            <person name="Vandecasteele C."/>
            <person name="Vares D."/>
            <person name="Vear F."/>
            <person name="Vautrin S."/>
            <person name="Crespi M."/>
            <person name="Mangin B."/>
            <person name="Burke J.M."/>
            <person name="Salse J."/>
            <person name="Munos S."/>
            <person name="Vincourt P."/>
            <person name="Rieseberg L.H."/>
            <person name="Langlade N.B."/>
        </authorList>
    </citation>
    <scope>NUCLEOTIDE SEQUENCE [LARGE SCALE GENOMIC DNA]</scope>
    <source>
        <strain evidence="3">cv. SF193</strain>
        <tissue evidence="1">Leaves</tissue>
    </source>
</reference>
<dbReference type="OrthoDB" id="891726at2759"/>
<dbReference type="Pfam" id="PF04450">
    <property type="entry name" value="BSP"/>
    <property type="match status" value="1"/>
</dbReference>
<reference evidence="1" key="3">
    <citation type="submission" date="2020-06" db="EMBL/GenBank/DDBJ databases">
        <title>Helianthus annuus Genome sequencing and assembly Release 2.</title>
        <authorList>
            <person name="Gouzy J."/>
            <person name="Langlade N."/>
            <person name="Munos S."/>
        </authorList>
    </citation>
    <scope>NUCLEOTIDE SEQUENCE</scope>
    <source>
        <tissue evidence="1">Leaves</tissue>
    </source>
</reference>
<dbReference type="InterPro" id="IPR007541">
    <property type="entry name" value="Uncharacterised_BSP"/>
</dbReference>
<keyword evidence="3" id="KW-1185">Reference proteome</keyword>
<gene>
    <name evidence="2" type="ORF">HannXRQ_Chr03g0070401</name>
    <name evidence="1" type="ORF">HanXRQr2_Chr03g0106661</name>
</gene>
<dbReference type="OMA" id="MMRYAYS"/>
<protein>
    <recommendedName>
        <fullName evidence="4">Plant basic secretory protein (BSP) family protein</fullName>
    </recommendedName>
</protein>
<evidence type="ECO:0000313" key="1">
    <source>
        <dbReference type="EMBL" id="KAF5814095.1"/>
    </source>
</evidence>
<dbReference type="Gramene" id="mRNA:HanXRQr2_Chr03g0106661">
    <property type="protein sequence ID" value="CDS:HanXRQr2_Chr03g0106661.1"/>
    <property type="gene ID" value="HanXRQr2_Chr03g0106661"/>
</dbReference>
<proteinExistence type="predicted"/>
<sequence>MGQINTFIWSTILKQNTPTERKPVDTIQVFIKYFNGQEAITSDYRINVSAAFIGTYDGPMTLKWGFTSLLYHEMTHVFQWDGEKKAPKSLVEGIAEYTILKANYSELGFSKPGSGDRWDAGYDITARFLEYCDGLVPGFVAKLNNMMRKTYDISFFKNITGKPVEQLWKDYKEKYPGVK</sequence>
<dbReference type="Proteomes" id="UP000215914">
    <property type="component" value="Chromosome 3"/>
</dbReference>
<name>A0A251V6Q5_HELAN</name>
<dbReference type="PANTHER" id="PTHR33321">
    <property type="match status" value="1"/>
</dbReference>
<dbReference type="InParanoid" id="A0A251V6Q5"/>
<organism evidence="2 3">
    <name type="scientific">Helianthus annuus</name>
    <name type="common">Common sunflower</name>
    <dbReference type="NCBI Taxonomy" id="4232"/>
    <lineage>
        <taxon>Eukaryota</taxon>
        <taxon>Viridiplantae</taxon>
        <taxon>Streptophyta</taxon>
        <taxon>Embryophyta</taxon>
        <taxon>Tracheophyta</taxon>
        <taxon>Spermatophyta</taxon>
        <taxon>Magnoliopsida</taxon>
        <taxon>eudicotyledons</taxon>
        <taxon>Gunneridae</taxon>
        <taxon>Pentapetalae</taxon>
        <taxon>asterids</taxon>
        <taxon>campanulids</taxon>
        <taxon>Asterales</taxon>
        <taxon>Asteraceae</taxon>
        <taxon>Asteroideae</taxon>
        <taxon>Heliantheae alliance</taxon>
        <taxon>Heliantheae</taxon>
        <taxon>Helianthus</taxon>
    </lineage>
</organism>
<reference evidence="2" key="2">
    <citation type="submission" date="2017-02" db="EMBL/GenBank/DDBJ databases">
        <title>Sunflower complete genome.</title>
        <authorList>
            <person name="Langlade N."/>
            <person name="Munos S."/>
        </authorList>
    </citation>
    <scope>NUCLEOTIDE SEQUENCE [LARGE SCALE GENOMIC DNA]</scope>
    <source>
        <tissue evidence="2">Leaves</tissue>
    </source>
</reference>
<dbReference type="EMBL" id="MNCJ02000318">
    <property type="protein sequence ID" value="KAF5814095.1"/>
    <property type="molecule type" value="Genomic_DNA"/>
</dbReference>
<evidence type="ECO:0008006" key="4">
    <source>
        <dbReference type="Google" id="ProtNLM"/>
    </source>
</evidence>
<dbReference type="EMBL" id="CM007892">
    <property type="protein sequence ID" value="OTG30979.1"/>
    <property type="molecule type" value="Genomic_DNA"/>
</dbReference>
<evidence type="ECO:0000313" key="3">
    <source>
        <dbReference type="Proteomes" id="UP000215914"/>
    </source>
</evidence>